<dbReference type="GeneID" id="103703353"/>
<organism evidence="3 4">
    <name type="scientific">Phoenix dactylifera</name>
    <name type="common">Date palm</name>
    <dbReference type="NCBI Taxonomy" id="42345"/>
    <lineage>
        <taxon>Eukaryota</taxon>
        <taxon>Viridiplantae</taxon>
        <taxon>Streptophyta</taxon>
        <taxon>Embryophyta</taxon>
        <taxon>Tracheophyta</taxon>
        <taxon>Spermatophyta</taxon>
        <taxon>Magnoliopsida</taxon>
        <taxon>Liliopsida</taxon>
        <taxon>Arecaceae</taxon>
        <taxon>Coryphoideae</taxon>
        <taxon>Phoeniceae</taxon>
        <taxon>Phoenix</taxon>
    </lineage>
</organism>
<feature type="domain" description="Glutaredoxin" evidence="2">
    <location>
        <begin position="277"/>
        <end position="344"/>
    </location>
</feature>
<dbReference type="Pfam" id="PF23733">
    <property type="entry name" value="GRXCR1-2_C"/>
    <property type="match status" value="1"/>
</dbReference>
<evidence type="ECO:0000313" key="6">
    <source>
        <dbReference type="RefSeq" id="XP_038983199.1"/>
    </source>
</evidence>
<protein>
    <submittedName>
        <fullName evidence="4 5">Uncharacterized protein At3g28850-like</fullName>
    </submittedName>
</protein>
<proteinExistence type="predicted"/>
<feature type="region of interest" description="Disordered" evidence="1">
    <location>
        <begin position="1"/>
        <end position="21"/>
    </location>
</feature>
<dbReference type="InterPro" id="IPR002109">
    <property type="entry name" value="Glutaredoxin"/>
</dbReference>
<dbReference type="PANTHER" id="PTHR45669">
    <property type="entry name" value="GLUTAREDOXIN DOMAIN-CONTAINING CYSTEINE-RICH PROTEIN CG12206-RELATED"/>
    <property type="match status" value="1"/>
</dbReference>
<keyword evidence="3" id="KW-1185">Reference proteome</keyword>
<dbReference type="RefSeq" id="XP_038983199.1">
    <property type="nucleotide sequence ID" value="XM_039127271.1"/>
</dbReference>
<reference evidence="3" key="1">
    <citation type="journal article" date="2019" name="Nat. Commun.">
        <title>Genome-wide association mapping of date palm fruit traits.</title>
        <authorList>
            <person name="Hazzouri K.M."/>
            <person name="Gros-Balthazard M."/>
            <person name="Flowers J.M."/>
            <person name="Copetti D."/>
            <person name="Lemansour A."/>
            <person name="Lebrun M."/>
            <person name="Masmoudi K."/>
            <person name="Ferrand S."/>
            <person name="Dhar M.I."/>
            <person name="Fresquez Z.A."/>
            <person name="Rosas U."/>
            <person name="Zhang J."/>
            <person name="Talag J."/>
            <person name="Lee S."/>
            <person name="Kudrna D."/>
            <person name="Powell R.F."/>
            <person name="Leitch I.J."/>
            <person name="Krueger R.R."/>
            <person name="Wing R.A."/>
            <person name="Amiri K.M.A."/>
            <person name="Purugganan M.D."/>
        </authorList>
    </citation>
    <scope>NUCLEOTIDE SEQUENCE [LARGE SCALE GENOMIC DNA]</scope>
    <source>
        <strain evidence="3">cv. Khalas</strain>
    </source>
</reference>
<dbReference type="OrthoDB" id="423313at2759"/>
<evidence type="ECO:0000313" key="4">
    <source>
        <dbReference type="RefSeq" id="XP_038983197.1"/>
    </source>
</evidence>
<dbReference type="KEGG" id="pda:103703353"/>
<evidence type="ECO:0000259" key="2">
    <source>
        <dbReference type="Pfam" id="PF00462"/>
    </source>
</evidence>
<dbReference type="Pfam" id="PF00462">
    <property type="entry name" value="Glutaredoxin"/>
    <property type="match status" value="1"/>
</dbReference>
<dbReference type="Proteomes" id="UP000228380">
    <property type="component" value="Chromosome 6"/>
</dbReference>
<name>A0A8B9ABU0_PHODC</name>
<dbReference type="PANTHER" id="PTHR45669:SF30">
    <property type="entry name" value="OS04G0641300 PROTEIN"/>
    <property type="match status" value="1"/>
</dbReference>
<dbReference type="AlphaFoldDB" id="A0A8B9ABU0"/>
<dbReference type="RefSeq" id="XP_038983197.1">
    <property type="nucleotide sequence ID" value="XM_039127269.1"/>
</dbReference>
<evidence type="ECO:0000256" key="1">
    <source>
        <dbReference type="SAM" id="MobiDB-lite"/>
    </source>
</evidence>
<evidence type="ECO:0000313" key="5">
    <source>
        <dbReference type="RefSeq" id="XP_038983198.1"/>
    </source>
</evidence>
<dbReference type="SUPFAM" id="SSF52833">
    <property type="entry name" value="Thioredoxin-like"/>
    <property type="match status" value="1"/>
</dbReference>
<reference evidence="4 5" key="2">
    <citation type="submission" date="2025-04" db="UniProtKB">
        <authorList>
            <consortium name="RefSeq"/>
        </authorList>
    </citation>
    <scope>IDENTIFICATION</scope>
    <source>
        <tissue evidence="4 5">Young leaves</tissue>
    </source>
</reference>
<dbReference type="Gene3D" id="3.40.30.10">
    <property type="entry name" value="Glutaredoxin"/>
    <property type="match status" value="1"/>
</dbReference>
<accession>A0A8B9ABU0</accession>
<evidence type="ECO:0000313" key="3">
    <source>
        <dbReference type="Proteomes" id="UP000228380"/>
    </source>
</evidence>
<feature type="region of interest" description="Disordered" evidence="1">
    <location>
        <begin position="59"/>
        <end position="79"/>
    </location>
</feature>
<dbReference type="RefSeq" id="XP_038983198.1">
    <property type="nucleotide sequence ID" value="XM_039127270.1"/>
</dbReference>
<sequence>MGCTSSKQARRDRQRTPSPYCWSYSGPLRPAAVLGGRRKDDDSHVVTLAASTFGTLKLNSGPSPEDLAGSDEKMMKSSNDRDRLADELCKAKAWSEMIERWIPKTPSKTPPNEPETINAWELMEGLEDTSPLRPPFATAGVDRSFSFHSTRDALPAPESLSRSRLANGSFSPEPSWMQLSPGDSIVSDFDPEVLSTFRKALEELSPPHPALGQSHEPPEKVTEWRYSGDVPKFHGIVRARIDAFQEKIDARRSSFNSSAAKVAPLDKCPPGSKGKVVIYFTSLRGIRKTYEDCWSVKVILQGYGVRIDERDVSMHGGFKEELNELLGTGYGCWRLPRVFVDGKHLGGVDEVRQMHEAGELGTAVEGCEMVAVWKGSGVLDVCEGCGDVRFVPCTTCSGSCKVYVEEEEEEREEVDEEVGGFRRCPDCNENGLVRCPLCC</sequence>
<dbReference type="PROSITE" id="PS51354">
    <property type="entry name" value="GLUTAREDOXIN_2"/>
    <property type="match status" value="1"/>
</dbReference>
<dbReference type="CDD" id="cd03031">
    <property type="entry name" value="GRX_GRX_like"/>
    <property type="match status" value="1"/>
</dbReference>
<dbReference type="InterPro" id="IPR036249">
    <property type="entry name" value="Thioredoxin-like_sf"/>
</dbReference>
<gene>
    <name evidence="4 5 6" type="primary">LOC103703353</name>
</gene>
<feature type="compositionally biased region" description="Basic and acidic residues" evidence="1">
    <location>
        <begin position="70"/>
        <end position="79"/>
    </location>
</feature>